<evidence type="ECO:0000313" key="7">
    <source>
        <dbReference type="Proteomes" id="UP000290037"/>
    </source>
</evidence>
<evidence type="ECO:0000313" key="4">
    <source>
        <dbReference type="EMBL" id="RXG30634.1"/>
    </source>
</evidence>
<evidence type="ECO:0000313" key="5">
    <source>
        <dbReference type="EMBL" id="SHI09446.1"/>
    </source>
</evidence>
<dbReference type="RefSeq" id="WP_072982794.1">
    <property type="nucleotide sequence ID" value="NZ_FQXT01000003.1"/>
</dbReference>
<dbReference type="Pfam" id="PF03629">
    <property type="entry name" value="SASA"/>
    <property type="match status" value="2"/>
</dbReference>
<dbReference type="EMBL" id="QOVN01000002">
    <property type="protein sequence ID" value="RXG30634.1"/>
    <property type="molecule type" value="Genomic_DNA"/>
</dbReference>
<keyword evidence="1" id="KW-0378">Hydrolase</keyword>
<keyword evidence="2" id="KW-0812">Transmembrane</keyword>
<dbReference type="EMBL" id="FQXT01000003">
    <property type="protein sequence ID" value="SHI09446.1"/>
    <property type="molecule type" value="Genomic_DNA"/>
</dbReference>
<reference evidence="4 7" key="3">
    <citation type="submission" date="2018-07" db="EMBL/GenBank/DDBJ databases">
        <title>Leeuwenhoekiella genomics.</title>
        <authorList>
            <person name="Tahon G."/>
            <person name="Willems A."/>
        </authorList>
    </citation>
    <scope>NUCLEOTIDE SEQUENCE [LARGE SCALE GENOMIC DNA]</scope>
    <source>
        <strain evidence="4 7">LMG 24856</strain>
    </source>
</reference>
<reference evidence="5" key="2">
    <citation type="submission" date="2016-11" db="EMBL/GenBank/DDBJ databases">
        <authorList>
            <person name="Jaros S."/>
            <person name="Januszkiewicz K."/>
            <person name="Wedrychowicz H."/>
        </authorList>
    </citation>
    <scope>NUCLEOTIDE SEQUENCE [LARGE SCALE GENOMIC DNA]</scope>
    <source>
        <strain evidence="5">DSM 19859</strain>
    </source>
</reference>
<dbReference type="SUPFAM" id="SSF52266">
    <property type="entry name" value="SGNH hydrolase"/>
    <property type="match status" value="1"/>
</dbReference>
<dbReference type="PANTHER" id="PTHR22901:SF0">
    <property type="entry name" value="SIALATE O-ACETYLESTERASE"/>
    <property type="match status" value="1"/>
</dbReference>
<accession>A0A1M5YBS8</accession>
<dbReference type="InterPro" id="IPR036514">
    <property type="entry name" value="SGNH_hydro_sf"/>
</dbReference>
<dbReference type="GO" id="GO:0004553">
    <property type="term" value="F:hydrolase activity, hydrolyzing O-glycosyl compounds"/>
    <property type="evidence" value="ECO:0007669"/>
    <property type="project" value="InterPro"/>
</dbReference>
<name>A0A1M5YBS8_9FLAO</name>
<sequence length="648" mass="74201">MTTEQQKTKQLYVILIFFFIVTLQGLEANIRLPKLISDGMILQRNTNVAIWGYSDTNTLISITFLNSTKTVTTGDKGIWIANFNTPNDPGPYQISITSKDEQIIIKDILLGDVYLCSGQSNMELPMRRVAPLYQDEIQNANYPNIRYFEVPKEYEFSAPRDTLSGGQWLKLDENSIDEIAAVSYFFSKEIHQDQNVPVGIINSSLGGSPIESWLSLDDLAPYPLAFEEAKNYQNQEFRDSIIQSDQNRIQNWYADLNQKDLGIKQNWKLGNIDSTQWNTINIPDYWSNTSLGNKNGVVWFHKRFKLDNNHKGQKATLNLGRIVDADSVFVNGRFIGNTTYQYPPRIYTIPEDVLESTNTIIIKVINERGQGGFVDDKQYNLQFADGNEVDLVGAWRYKLGAELHPLRPQTFIRWKASGLYNAMIHPLIRYRFSGVLWYQGESNVDNADEYDTLIKTLIAKWREDWNDDNLPFFVVQLANYLQSNDEPTESDWAVMREAQQSVLDLDHTAIAVTIDIGEWNDIHPLNKKDVGHRLALAAKNIVYKEDVIYQSPRIDSVIVEKDQIQVHFNTFGSNLVIQGEHPRGFAIAGKDRKFYWAKAELVKDCVILKSPKVIHPQFIRYAWADNPDTANIFNEEGLPAAPFRNDSD</sequence>
<dbReference type="InterPro" id="IPR039329">
    <property type="entry name" value="SIAE"/>
</dbReference>
<evidence type="ECO:0000256" key="1">
    <source>
        <dbReference type="ARBA" id="ARBA00022801"/>
    </source>
</evidence>
<dbReference type="PANTHER" id="PTHR22901">
    <property type="entry name" value="SIALATE O-ACETYLESTERASE"/>
    <property type="match status" value="1"/>
</dbReference>
<dbReference type="Proteomes" id="UP000290037">
    <property type="component" value="Unassembled WGS sequence"/>
</dbReference>
<feature type="transmembrane region" description="Helical" evidence="2">
    <location>
        <begin position="12"/>
        <end position="30"/>
    </location>
</feature>
<evidence type="ECO:0000313" key="6">
    <source>
        <dbReference type="Proteomes" id="UP000184240"/>
    </source>
</evidence>
<feature type="domain" description="Sialate O-acetylesterase" evidence="3">
    <location>
        <begin position="112"/>
        <end position="234"/>
    </location>
</feature>
<dbReference type="SUPFAM" id="SSF49785">
    <property type="entry name" value="Galactose-binding domain-like"/>
    <property type="match status" value="1"/>
</dbReference>
<keyword evidence="2" id="KW-1133">Transmembrane helix</keyword>
<dbReference type="OrthoDB" id="9816001at2"/>
<organism evidence="5 6">
    <name type="scientific">Leeuwenhoekiella palythoae</name>
    <dbReference type="NCBI Taxonomy" id="573501"/>
    <lineage>
        <taxon>Bacteria</taxon>
        <taxon>Pseudomonadati</taxon>
        <taxon>Bacteroidota</taxon>
        <taxon>Flavobacteriia</taxon>
        <taxon>Flavobacteriales</taxon>
        <taxon>Flavobacteriaceae</taxon>
        <taxon>Leeuwenhoekiella</taxon>
    </lineage>
</organism>
<dbReference type="InterPro" id="IPR005181">
    <property type="entry name" value="SASA"/>
</dbReference>
<evidence type="ECO:0000259" key="3">
    <source>
        <dbReference type="Pfam" id="PF03629"/>
    </source>
</evidence>
<dbReference type="Gene3D" id="3.40.50.1110">
    <property type="entry name" value="SGNH hydrolase"/>
    <property type="match status" value="2"/>
</dbReference>
<gene>
    <name evidence="4" type="ORF">DSM01_1385</name>
    <name evidence="5" type="ORF">SAMN04487999_2094</name>
</gene>
<feature type="domain" description="Sialate O-acetylesterase" evidence="3">
    <location>
        <begin position="414"/>
        <end position="535"/>
    </location>
</feature>
<dbReference type="InterPro" id="IPR008979">
    <property type="entry name" value="Galactose-bd-like_sf"/>
</dbReference>
<dbReference type="Proteomes" id="UP000184240">
    <property type="component" value="Unassembled WGS sequence"/>
</dbReference>
<keyword evidence="2" id="KW-0472">Membrane</keyword>
<reference evidence="6" key="1">
    <citation type="submission" date="2016-11" db="EMBL/GenBank/DDBJ databases">
        <authorList>
            <person name="Varghese N."/>
            <person name="Submissions S."/>
        </authorList>
    </citation>
    <scope>NUCLEOTIDE SEQUENCE [LARGE SCALE GENOMIC DNA]</scope>
    <source>
        <strain evidence="6">DSM 19859</strain>
    </source>
</reference>
<protein>
    <submittedName>
        <fullName evidence="5">Sialate O-acetylesterase</fullName>
    </submittedName>
</protein>
<keyword evidence="7" id="KW-1185">Reference proteome</keyword>
<dbReference type="STRING" id="573501.SAMN04487999_2094"/>
<proteinExistence type="predicted"/>
<dbReference type="GO" id="GO:0005975">
    <property type="term" value="P:carbohydrate metabolic process"/>
    <property type="evidence" value="ECO:0007669"/>
    <property type="project" value="InterPro"/>
</dbReference>
<dbReference type="GO" id="GO:0001681">
    <property type="term" value="F:sialate O-acetylesterase activity"/>
    <property type="evidence" value="ECO:0007669"/>
    <property type="project" value="InterPro"/>
</dbReference>
<evidence type="ECO:0000256" key="2">
    <source>
        <dbReference type="SAM" id="Phobius"/>
    </source>
</evidence>
<dbReference type="AlphaFoldDB" id="A0A1M5YBS8"/>